<dbReference type="Proteomes" id="UP000001060">
    <property type="component" value="Chromosome"/>
</dbReference>
<keyword evidence="3" id="KW-1185">Reference proteome</keyword>
<feature type="compositionally biased region" description="Basic residues" evidence="1">
    <location>
        <begin position="115"/>
        <end position="128"/>
    </location>
</feature>
<dbReference type="KEGG" id="llo:LLO_1980"/>
<dbReference type="EMBL" id="FN650140">
    <property type="protein sequence ID" value="CBJ12364.1"/>
    <property type="molecule type" value="Genomic_DNA"/>
</dbReference>
<sequence>MATHRCIMQGKHEVTDFDPYFLAYHVKKKIRILANHYFEDEQRRNKCIERWNGKLPLLQQAIEKALLKTDLKMEVVIETQIEKFMLAVEEGIKENLNRNKKGTRKDNSSIDTERKKKTPKLKVKKLRNSSHTQIGSKRALVSSTEGVLGNVESKPLSSNELPLGMSNYQFAILCNYLVTHFDKGDFVDKGTEYQPPEFLCFKGSSVTGLSYANAKGAKRFGSHSDYDCILVWEQGIDAMFNLELKNSNLPKNLKLDNSSGLRFLNLHSDDRLTDEKYNVSKRRFFPNGIPHILCCEDLKSKMRTEHPLNFVVLRSLEDIALSDDIVETKSVLDNKEKKKMHRELKHYVFEKREVSEAVKEQLFPHKAKNDGKSGQILVYSWRLIKLYHALYQQEQFKTQKYNAGFFCATKRDRRAPGEIDIKQEMESQLQWVDEISKSTTAIPEHK</sequence>
<gene>
    <name evidence="2" type="ordered locus">LLO_1980</name>
</gene>
<feature type="compositionally biased region" description="Basic and acidic residues" evidence="1">
    <location>
        <begin position="104"/>
        <end position="114"/>
    </location>
</feature>
<dbReference type="AlphaFoldDB" id="D3HIY3"/>
<name>D3HIY3_LEGLN</name>
<evidence type="ECO:0000313" key="2">
    <source>
        <dbReference type="EMBL" id="CBJ12364.1"/>
    </source>
</evidence>
<proteinExistence type="predicted"/>
<dbReference type="HOGENOM" id="CLU_613639_0_0_6"/>
<reference evidence="2 3" key="1">
    <citation type="journal article" date="2010" name="PLoS Genet.">
        <title>Analysis of the Legionella longbeachae genome and transcriptome uncovers unique strategies to cause Legionnaires' disease.</title>
        <authorList>
            <person name="Cazalet C."/>
            <person name="Gomez-Valero L."/>
            <person name="Rusniok C."/>
            <person name="Lomma M."/>
            <person name="Dervins-Ravault D."/>
            <person name="Newton H."/>
            <person name="Sansom F."/>
            <person name="Jarraud S."/>
            <person name="Zidane N."/>
            <person name="Ma L."/>
            <person name="Bouchier C."/>
            <person name="Etienne J."/>
            <person name="Hartland E."/>
            <person name="Buchrieser C."/>
        </authorList>
    </citation>
    <scope>NUCLEOTIDE SEQUENCE [LARGE SCALE GENOMIC DNA]</scope>
    <source>
        <strain evidence="2 3">NSW150</strain>
    </source>
</reference>
<evidence type="ECO:0000256" key="1">
    <source>
        <dbReference type="SAM" id="MobiDB-lite"/>
    </source>
</evidence>
<feature type="region of interest" description="Disordered" evidence="1">
    <location>
        <begin position="97"/>
        <end position="128"/>
    </location>
</feature>
<accession>D3HIY3</accession>
<organism evidence="2 3">
    <name type="scientific">Legionella longbeachae serogroup 1 (strain NSW150)</name>
    <dbReference type="NCBI Taxonomy" id="661367"/>
    <lineage>
        <taxon>Bacteria</taxon>
        <taxon>Pseudomonadati</taxon>
        <taxon>Pseudomonadota</taxon>
        <taxon>Gammaproteobacteria</taxon>
        <taxon>Legionellales</taxon>
        <taxon>Legionellaceae</taxon>
        <taxon>Legionella</taxon>
    </lineage>
</organism>
<protein>
    <submittedName>
        <fullName evidence="2">Uncharacterized protein</fullName>
    </submittedName>
</protein>
<evidence type="ECO:0000313" key="3">
    <source>
        <dbReference type="Proteomes" id="UP000001060"/>
    </source>
</evidence>